<feature type="domain" description="Xylanolytic transcriptional activator regulatory" evidence="3">
    <location>
        <begin position="356"/>
        <end position="539"/>
    </location>
</feature>
<organism evidence="4 5">
    <name type="scientific">Ophiostoma piceae (strain UAMH 11346)</name>
    <name type="common">Sap stain fungus</name>
    <dbReference type="NCBI Taxonomy" id="1262450"/>
    <lineage>
        <taxon>Eukaryota</taxon>
        <taxon>Fungi</taxon>
        <taxon>Dikarya</taxon>
        <taxon>Ascomycota</taxon>
        <taxon>Pezizomycotina</taxon>
        <taxon>Sordariomycetes</taxon>
        <taxon>Sordariomycetidae</taxon>
        <taxon>Ophiostomatales</taxon>
        <taxon>Ophiostomataceae</taxon>
        <taxon>Ophiostoma</taxon>
    </lineage>
</organism>
<dbReference type="InterPro" id="IPR007219">
    <property type="entry name" value="XnlR_reg_dom"/>
</dbReference>
<proteinExistence type="predicted"/>
<evidence type="ECO:0000313" key="5">
    <source>
        <dbReference type="Proteomes" id="UP000016923"/>
    </source>
</evidence>
<protein>
    <submittedName>
        <fullName evidence="4">Zinc c6 finger domain protein</fullName>
    </submittedName>
</protein>
<feature type="compositionally biased region" description="Polar residues" evidence="2">
    <location>
        <begin position="610"/>
        <end position="624"/>
    </location>
</feature>
<dbReference type="Proteomes" id="UP000016923">
    <property type="component" value="Unassembled WGS sequence"/>
</dbReference>
<feature type="region of interest" description="Disordered" evidence="2">
    <location>
        <begin position="644"/>
        <end position="674"/>
    </location>
</feature>
<feature type="region of interest" description="Disordered" evidence="2">
    <location>
        <begin position="710"/>
        <end position="734"/>
    </location>
</feature>
<dbReference type="InterPro" id="IPR053181">
    <property type="entry name" value="EcdB-like_regulator"/>
</dbReference>
<evidence type="ECO:0000259" key="3">
    <source>
        <dbReference type="Pfam" id="PF04082"/>
    </source>
</evidence>
<dbReference type="GO" id="GO:0008270">
    <property type="term" value="F:zinc ion binding"/>
    <property type="evidence" value="ECO:0007669"/>
    <property type="project" value="InterPro"/>
</dbReference>
<gene>
    <name evidence="4" type="ORF">F503_04249</name>
</gene>
<dbReference type="AlphaFoldDB" id="S3C793"/>
<feature type="region of interest" description="Disordered" evidence="2">
    <location>
        <begin position="583"/>
        <end position="624"/>
    </location>
</feature>
<dbReference type="CDD" id="cd12148">
    <property type="entry name" value="fungal_TF_MHR"/>
    <property type="match status" value="1"/>
</dbReference>
<reference evidence="4 5" key="1">
    <citation type="journal article" date="2013" name="BMC Genomics">
        <title>The genome and transcriptome of the pine saprophyte Ophiostoma piceae, and a comparison with the bark beetle-associated pine pathogen Grosmannia clavigera.</title>
        <authorList>
            <person name="Haridas S."/>
            <person name="Wang Y."/>
            <person name="Lim L."/>
            <person name="Massoumi Alamouti S."/>
            <person name="Jackman S."/>
            <person name="Docking R."/>
            <person name="Robertson G."/>
            <person name="Birol I."/>
            <person name="Bohlmann J."/>
            <person name="Breuil C."/>
        </authorList>
    </citation>
    <scope>NUCLEOTIDE SEQUENCE [LARGE SCALE GENOMIC DNA]</scope>
    <source>
        <strain evidence="4 5">UAMH 11346</strain>
    </source>
</reference>
<dbReference type="OrthoDB" id="4685598at2759"/>
<name>S3C793_OPHP1</name>
<dbReference type="HOGENOM" id="CLU_323396_0_0_1"/>
<keyword evidence="5" id="KW-1185">Reference proteome</keyword>
<sequence length="894" mass="98567">MPASSIVCSSPSLITPSPANWPGPSWPVISAVIENDDVMENGRVQPAEKAMQTAGTRTFPSRGSSEAVAEQLNRIESLLYSLVHTPGGATDAAEASDPGITFSLTHTDTAHSYTTSPPIPDLSPVGVDALIDLENAHSHASHFQHLPYHQYDQNVFQEYAPLPYHDHIAATSGTTSAPAVLLSPLPSSLPLVSAMPAMSPIPPIPSLPQAPVLDTRLSPDYAFPAVYPLGYSLAHSSTITATDISSPQPSDLGRHKQHQQEHQYIIPRETSTTANSLLSMPEVAFFISRAAGVHSKDATRGCPDLPLSQTHFYDIEARLPLQEELHLFYSLGLSNTAWPLPITDTARTDTIGNYVSAYFANVYPNTPLINIVQYAELSEGMFATDDGTESERSIQTAICLTIWALGALVSGKTRDHERDALLYFQPAFIIIQHHALWEFGPPSLAVCQALLLAASYFAHVGRPLYNARMVYLAGRLLLKLHDQMAITFNDERQRDFHIAFWVCFLWESDRAAEFNVPLSGIVKLSADMPLPNLGQTDDSETMIYLTAEIAARKISNQTRDCLYGLPPLLPAPTGEVSMANAIAAQPHKRRRGEDDTAPVAPRSAPSPSPQGSESTTSKMLSDSTELNRQLDVWYQMIPEHVQPPLHQSGAQEGYVDNYDDVGTPRSSPPLPQDPLTERAQILRTQYYAIRHVIHRPFVLTVAWHHKQRIEAREHRKTDAKRGRLATGEPRQQLQRPPYPPLPLAILEKCAICVDSCYMFLIHVLPLLDHRSPYLWSFCQNSMACLVVLLLVQACPPMNASDTAQPAFAGSRSQRSRPIPVNIARLRDQVVKRLERWATEGSSFQAELHLIQSLPIPTSDSSILMIPASPARSGVLDTHDAQARTKCTLSKNKRW</sequence>
<evidence type="ECO:0000313" key="4">
    <source>
        <dbReference type="EMBL" id="EPE08662.1"/>
    </source>
</evidence>
<dbReference type="Pfam" id="PF04082">
    <property type="entry name" value="Fungal_trans"/>
    <property type="match status" value="1"/>
</dbReference>
<evidence type="ECO:0000256" key="2">
    <source>
        <dbReference type="SAM" id="MobiDB-lite"/>
    </source>
</evidence>
<dbReference type="GO" id="GO:0003677">
    <property type="term" value="F:DNA binding"/>
    <property type="evidence" value="ECO:0007669"/>
    <property type="project" value="InterPro"/>
</dbReference>
<feature type="compositionally biased region" description="Basic and acidic residues" evidence="2">
    <location>
        <begin position="710"/>
        <end position="721"/>
    </location>
</feature>
<dbReference type="eggNOG" id="ENOG502SMPB">
    <property type="taxonomic scope" value="Eukaryota"/>
</dbReference>
<dbReference type="PANTHER" id="PTHR47785">
    <property type="entry name" value="ZN(II)2CYS6 TRANSCRIPTION FACTOR (EUROFUNG)-RELATED-RELATED"/>
    <property type="match status" value="1"/>
</dbReference>
<dbReference type="GO" id="GO:0006351">
    <property type="term" value="P:DNA-templated transcription"/>
    <property type="evidence" value="ECO:0007669"/>
    <property type="project" value="InterPro"/>
</dbReference>
<dbReference type="EMBL" id="KE148148">
    <property type="protein sequence ID" value="EPE08662.1"/>
    <property type="molecule type" value="Genomic_DNA"/>
</dbReference>
<accession>S3C793</accession>
<evidence type="ECO:0000256" key="1">
    <source>
        <dbReference type="ARBA" id="ARBA00023242"/>
    </source>
</evidence>
<dbReference type="VEuPathDB" id="FungiDB:F503_04249"/>
<keyword evidence="1" id="KW-0539">Nucleus</keyword>